<dbReference type="RefSeq" id="WP_167071463.1">
    <property type="nucleotide sequence ID" value="NZ_JAAOZC010000001.1"/>
</dbReference>
<dbReference type="CDD" id="cd01949">
    <property type="entry name" value="GGDEF"/>
    <property type="match status" value="1"/>
</dbReference>
<dbReference type="PANTHER" id="PTHR45138:SF9">
    <property type="entry name" value="DIGUANYLATE CYCLASE DGCM-RELATED"/>
    <property type="match status" value="1"/>
</dbReference>
<protein>
    <recommendedName>
        <fullName evidence="1">diguanylate cyclase</fullName>
        <ecNumber evidence="1">2.7.7.65</ecNumber>
    </recommendedName>
</protein>
<dbReference type="InterPro" id="IPR000160">
    <property type="entry name" value="GGDEF_dom"/>
</dbReference>
<dbReference type="InterPro" id="IPR050469">
    <property type="entry name" value="Diguanylate_Cyclase"/>
</dbReference>
<dbReference type="EMBL" id="JAAOZC010000001">
    <property type="protein sequence ID" value="NIJ06798.1"/>
    <property type="molecule type" value="Genomic_DNA"/>
</dbReference>
<evidence type="ECO:0000256" key="3">
    <source>
        <dbReference type="SAM" id="MobiDB-lite"/>
    </source>
</evidence>
<evidence type="ECO:0000256" key="1">
    <source>
        <dbReference type="ARBA" id="ARBA00012528"/>
    </source>
</evidence>
<dbReference type="Gene3D" id="3.30.70.270">
    <property type="match status" value="1"/>
</dbReference>
<dbReference type="InterPro" id="IPR043128">
    <property type="entry name" value="Rev_trsase/Diguanyl_cyclase"/>
</dbReference>
<gene>
    <name evidence="5" type="ORF">FHS31_000380</name>
</gene>
<keyword evidence="6" id="KW-1185">Reference proteome</keyword>
<comment type="caution">
    <text evidence="5">The sequence shown here is derived from an EMBL/GenBank/DDBJ whole genome shotgun (WGS) entry which is preliminary data.</text>
</comment>
<dbReference type="NCBIfam" id="TIGR00254">
    <property type="entry name" value="GGDEF"/>
    <property type="match status" value="1"/>
</dbReference>
<proteinExistence type="predicted"/>
<evidence type="ECO:0000256" key="2">
    <source>
        <dbReference type="ARBA" id="ARBA00034247"/>
    </source>
</evidence>
<organism evidence="5 6">
    <name type="scientific">Sphingomonas vulcanisoli</name>
    <dbReference type="NCBI Taxonomy" id="1658060"/>
    <lineage>
        <taxon>Bacteria</taxon>
        <taxon>Pseudomonadati</taxon>
        <taxon>Pseudomonadota</taxon>
        <taxon>Alphaproteobacteria</taxon>
        <taxon>Sphingomonadales</taxon>
        <taxon>Sphingomonadaceae</taxon>
        <taxon>Sphingomonas</taxon>
    </lineage>
</organism>
<evidence type="ECO:0000313" key="5">
    <source>
        <dbReference type="EMBL" id="NIJ06798.1"/>
    </source>
</evidence>
<accession>A0ABX0TNW5</accession>
<dbReference type="SUPFAM" id="SSF55073">
    <property type="entry name" value="Nucleotide cyclase"/>
    <property type="match status" value="1"/>
</dbReference>
<feature type="region of interest" description="Disordered" evidence="3">
    <location>
        <begin position="28"/>
        <end position="47"/>
    </location>
</feature>
<name>A0ABX0TNW5_9SPHN</name>
<dbReference type="PROSITE" id="PS50887">
    <property type="entry name" value="GGDEF"/>
    <property type="match status" value="1"/>
</dbReference>
<feature type="compositionally biased region" description="Low complexity" evidence="3">
    <location>
        <begin position="28"/>
        <end position="37"/>
    </location>
</feature>
<dbReference type="EC" id="2.7.7.65" evidence="1"/>
<sequence>MATVHTPPEDVEPQRRSGLIGALSRFGRTSAEAEPAAAPAPPRPATVSSARRLYDRIGDFLFRHSLELTPLNFGAAHDVVGDINQELINAVSKSLLEGEPISNAWIERFYGERPEDGLGSGKLEDIANSVEAELGRCIALIGQSGTAQKEFGDALTSEIATLETTPAQTLSRVVELTRKMVAQTRSVDQELRERREQAQTLRSTLRTANRVANLDHLTNLPNRRAFEKHIRDLTAAVPRSQKPVLAMCDIDHFKKINDAHGHATGDRVLKLIAKQFQEIAGDFCFAARFGGEEFVLLFQDTSMEEAAAEIDRIRTGLLERKLVDKDSGRPLGQVNFSAGIAELDDLADVHATIERADTALYAAKNAGRGRTCVAA</sequence>
<evidence type="ECO:0000313" key="6">
    <source>
        <dbReference type="Proteomes" id="UP000727456"/>
    </source>
</evidence>
<reference evidence="5 6" key="1">
    <citation type="submission" date="2020-03" db="EMBL/GenBank/DDBJ databases">
        <title>Genomic Encyclopedia of Type Strains, Phase III (KMG-III): the genomes of soil and plant-associated and newly described type strains.</title>
        <authorList>
            <person name="Whitman W."/>
        </authorList>
    </citation>
    <scope>NUCLEOTIDE SEQUENCE [LARGE SCALE GENOMIC DNA]</scope>
    <source>
        <strain evidence="5 6">CECT 8804</strain>
    </source>
</reference>
<comment type="catalytic activity">
    <reaction evidence="2">
        <text>2 GTP = 3',3'-c-di-GMP + 2 diphosphate</text>
        <dbReference type="Rhea" id="RHEA:24898"/>
        <dbReference type="ChEBI" id="CHEBI:33019"/>
        <dbReference type="ChEBI" id="CHEBI:37565"/>
        <dbReference type="ChEBI" id="CHEBI:58805"/>
        <dbReference type="EC" id="2.7.7.65"/>
    </reaction>
</comment>
<dbReference type="InterPro" id="IPR029787">
    <property type="entry name" value="Nucleotide_cyclase"/>
</dbReference>
<dbReference type="PANTHER" id="PTHR45138">
    <property type="entry name" value="REGULATORY COMPONENTS OF SENSORY TRANSDUCTION SYSTEM"/>
    <property type="match status" value="1"/>
</dbReference>
<dbReference type="Proteomes" id="UP000727456">
    <property type="component" value="Unassembled WGS sequence"/>
</dbReference>
<dbReference type="Pfam" id="PF00990">
    <property type="entry name" value="GGDEF"/>
    <property type="match status" value="1"/>
</dbReference>
<dbReference type="SMART" id="SM00267">
    <property type="entry name" value="GGDEF"/>
    <property type="match status" value="1"/>
</dbReference>
<feature type="domain" description="GGDEF" evidence="4">
    <location>
        <begin position="241"/>
        <end position="375"/>
    </location>
</feature>
<evidence type="ECO:0000259" key="4">
    <source>
        <dbReference type="PROSITE" id="PS50887"/>
    </source>
</evidence>